<gene>
    <name evidence="1" type="ORF">DEW08_21210</name>
</gene>
<dbReference type="EMBL" id="CP029355">
    <property type="protein sequence ID" value="AWK88617.1"/>
    <property type="molecule type" value="Genomic_DNA"/>
</dbReference>
<keyword evidence="2" id="KW-1185">Reference proteome</keyword>
<proteinExistence type="predicted"/>
<evidence type="ECO:0000313" key="2">
    <source>
        <dbReference type="Proteomes" id="UP000245629"/>
    </source>
</evidence>
<protein>
    <submittedName>
        <fullName evidence="1">Uncharacterized protein</fullName>
    </submittedName>
</protein>
<dbReference type="RefSeq" id="WP_109331083.1">
    <property type="nucleotide sequence ID" value="NZ_CP029355.1"/>
</dbReference>
<dbReference type="KEGG" id="azz:DEW08_21210"/>
<evidence type="ECO:0000313" key="1">
    <source>
        <dbReference type="EMBL" id="AWK88617.1"/>
    </source>
</evidence>
<name>A0A2S2CWE6_9PROT</name>
<organism evidence="1 2">
    <name type="scientific">Azospirillum thermophilum</name>
    <dbReference type="NCBI Taxonomy" id="2202148"/>
    <lineage>
        <taxon>Bacteria</taxon>
        <taxon>Pseudomonadati</taxon>
        <taxon>Pseudomonadota</taxon>
        <taxon>Alphaproteobacteria</taxon>
        <taxon>Rhodospirillales</taxon>
        <taxon>Azospirillaceae</taxon>
        <taxon>Azospirillum</taxon>
    </lineage>
</organism>
<accession>A0A2S2CWE6</accession>
<dbReference type="AlphaFoldDB" id="A0A2S2CWE6"/>
<sequence>MEMTLENLEKMTPDQERLFLMRLDAQLEQDAGAAARAHLAAGEPIYYRKRDTPPGCVIKEHPDGRKELVDFSTGEERLIRLLAA</sequence>
<dbReference type="OrthoDB" id="7362463at2"/>
<dbReference type="Proteomes" id="UP000245629">
    <property type="component" value="Chromosome 4"/>
</dbReference>
<reference evidence="2" key="1">
    <citation type="submission" date="2018-05" db="EMBL/GenBank/DDBJ databases">
        <title>Azospirillum thermophila sp. nov., a novel isolated from hot spring.</title>
        <authorList>
            <person name="Zhao Z."/>
        </authorList>
    </citation>
    <scope>NUCLEOTIDE SEQUENCE [LARGE SCALE GENOMIC DNA]</scope>
    <source>
        <strain evidence="2">CFH 70021</strain>
    </source>
</reference>